<accession>A0AA39GVU1</accession>
<comment type="caution">
    <text evidence="2">The sequence shown here is derived from an EMBL/GenBank/DDBJ whole genome shotgun (WGS) entry which is preliminary data.</text>
</comment>
<proteinExistence type="predicted"/>
<organism evidence="2 3">
    <name type="scientific">Steinernema hermaphroditum</name>
    <dbReference type="NCBI Taxonomy" id="289476"/>
    <lineage>
        <taxon>Eukaryota</taxon>
        <taxon>Metazoa</taxon>
        <taxon>Ecdysozoa</taxon>
        <taxon>Nematoda</taxon>
        <taxon>Chromadorea</taxon>
        <taxon>Rhabditida</taxon>
        <taxon>Tylenchina</taxon>
        <taxon>Panagrolaimomorpha</taxon>
        <taxon>Strongyloidoidea</taxon>
        <taxon>Steinernematidae</taxon>
        <taxon>Steinernema</taxon>
    </lineage>
</organism>
<evidence type="ECO:0000313" key="3">
    <source>
        <dbReference type="Proteomes" id="UP001175271"/>
    </source>
</evidence>
<evidence type="ECO:0000313" key="2">
    <source>
        <dbReference type="EMBL" id="KAK0394061.1"/>
    </source>
</evidence>
<dbReference type="EMBL" id="JAUCMV010000005">
    <property type="protein sequence ID" value="KAK0394061.1"/>
    <property type="molecule type" value="Genomic_DNA"/>
</dbReference>
<keyword evidence="3" id="KW-1185">Reference proteome</keyword>
<sequence>MPTAEVRTSIIHRIWQKLSCCGGHQNAINPPSNPPIATITTQPFSNSSPSTSTSGPRQQWENLRVVVYGHVDGPLGVFYSSPTNNNDTKQ</sequence>
<feature type="region of interest" description="Disordered" evidence="1">
    <location>
        <begin position="26"/>
        <end position="59"/>
    </location>
</feature>
<dbReference type="Proteomes" id="UP001175271">
    <property type="component" value="Unassembled WGS sequence"/>
</dbReference>
<protein>
    <submittedName>
        <fullName evidence="2">Uncharacterized protein</fullName>
    </submittedName>
</protein>
<name>A0AA39GVU1_9BILA</name>
<gene>
    <name evidence="2" type="ORF">QR680_000551</name>
</gene>
<reference evidence="2" key="1">
    <citation type="submission" date="2023-06" db="EMBL/GenBank/DDBJ databases">
        <title>Genomic analysis of the entomopathogenic nematode Steinernema hermaphroditum.</title>
        <authorList>
            <person name="Schwarz E.M."/>
            <person name="Heppert J.K."/>
            <person name="Baniya A."/>
            <person name="Schwartz H.T."/>
            <person name="Tan C.-H."/>
            <person name="Antoshechkin I."/>
            <person name="Sternberg P.W."/>
            <person name="Goodrich-Blair H."/>
            <person name="Dillman A.R."/>
        </authorList>
    </citation>
    <scope>NUCLEOTIDE SEQUENCE</scope>
    <source>
        <strain evidence="2">PS9179</strain>
        <tissue evidence="2">Whole animal</tissue>
    </source>
</reference>
<dbReference type="AlphaFoldDB" id="A0AA39GVU1"/>
<evidence type="ECO:0000256" key="1">
    <source>
        <dbReference type="SAM" id="MobiDB-lite"/>
    </source>
</evidence>